<dbReference type="Gene3D" id="1.10.260.40">
    <property type="entry name" value="lambda repressor-like DNA-binding domains"/>
    <property type="match status" value="1"/>
</dbReference>
<dbReference type="RefSeq" id="WP_087919496.1">
    <property type="nucleotide sequence ID" value="NZ_CP021780.1"/>
</dbReference>
<name>A0A2Z2KPC0_9BACL</name>
<organism evidence="1 2">
    <name type="scientific">Paenibacillus donghaensis</name>
    <dbReference type="NCBI Taxonomy" id="414771"/>
    <lineage>
        <taxon>Bacteria</taxon>
        <taxon>Bacillati</taxon>
        <taxon>Bacillota</taxon>
        <taxon>Bacilli</taxon>
        <taxon>Bacillales</taxon>
        <taxon>Paenibacillaceae</taxon>
        <taxon>Paenibacillus</taxon>
    </lineage>
</organism>
<dbReference type="OrthoDB" id="1904300at2"/>
<dbReference type="KEGG" id="pdh:B9T62_35260"/>
<dbReference type="InterPro" id="IPR010982">
    <property type="entry name" value="Lambda_DNA-bd_dom_sf"/>
</dbReference>
<sequence>MNNTHALTTLQYLAMVHQVSYTKVCKDLGVTPQQFSDWVKKRRPVPEERLSLLADYFKIAPHLLIGGNHYLRELTTELKLDIQLLVLEQQLEAAEDGADQDGYREKLAHLRRERAQAQQVDRFTALLELGEPSVGKLCAAFLDQVETGNTAQLEKLLLQKEEEA</sequence>
<dbReference type="AlphaFoldDB" id="A0A2Z2KPC0"/>
<dbReference type="GO" id="GO:0003677">
    <property type="term" value="F:DNA binding"/>
    <property type="evidence" value="ECO:0007669"/>
    <property type="project" value="InterPro"/>
</dbReference>
<dbReference type="SUPFAM" id="SSF47413">
    <property type="entry name" value="lambda repressor-like DNA-binding domains"/>
    <property type="match status" value="1"/>
</dbReference>
<dbReference type="EMBL" id="CP021780">
    <property type="protein sequence ID" value="ASA25533.1"/>
    <property type="molecule type" value="Genomic_DNA"/>
</dbReference>
<protein>
    <submittedName>
        <fullName evidence="1">Uncharacterized protein</fullName>
    </submittedName>
</protein>
<proteinExistence type="predicted"/>
<evidence type="ECO:0000313" key="1">
    <source>
        <dbReference type="EMBL" id="ASA25533.1"/>
    </source>
</evidence>
<dbReference type="CDD" id="cd00093">
    <property type="entry name" value="HTH_XRE"/>
    <property type="match status" value="1"/>
</dbReference>
<gene>
    <name evidence="1" type="ORF">B9T62_35260</name>
</gene>
<reference evidence="1 2" key="1">
    <citation type="submission" date="2017-06" db="EMBL/GenBank/DDBJ databases">
        <title>Complete genome sequence of Paenibacillus donghaensis KCTC 13049T isolated from East Sea sediment, South Korea.</title>
        <authorList>
            <person name="Jung B.K."/>
            <person name="Hong S.-J."/>
            <person name="Shin J.-H."/>
        </authorList>
    </citation>
    <scope>NUCLEOTIDE SEQUENCE [LARGE SCALE GENOMIC DNA]</scope>
    <source>
        <strain evidence="1 2">KCTC 13049</strain>
    </source>
</reference>
<keyword evidence="2" id="KW-1185">Reference proteome</keyword>
<evidence type="ECO:0000313" key="2">
    <source>
        <dbReference type="Proteomes" id="UP000249890"/>
    </source>
</evidence>
<dbReference type="InterPro" id="IPR001387">
    <property type="entry name" value="Cro/C1-type_HTH"/>
</dbReference>
<accession>A0A2Z2KPC0</accession>
<dbReference type="Proteomes" id="UP000249890">
    <property type="component" value="Chromosome"/>
</dbReference>